<sequence>MNFFLQREAGNTYTRQLQSVLVTTLHIHQKTLQGIFHKAMNSEKPVWIPGPVIIGAGPSGLAVAACLKERGVPFLILEKERCIGSLWTLKTYNRLQLHLPKETCKLPHMPFPPEVPAYPTKQQFISYLEAYAKHFAIEPMFRQEVQSAIYDARMGFWRVQSNESEFLCRWFIVATGENAEPVLPNIEGISDFKGSLIHTSRYKDGADFKGQKVLVVGCGNSGMEISLDLCNNDAQVSLAVRDKVKCSDPGSLAPNVYHPIVSFLFTVNYSCSSKFLQLHILPREVLGRSTFSLSMWLLNWFPVKLVDWFLLICSQLILGDTHKMGIRRPKIGPLEQKNSTGKTPVLDVGAFSKIKSGKIKVVCGVQRFTASGAEFVDGHVENFDSVILATGYRSNVTSWLKEDNFFNEKDGYPRNPFPDNWKGKNGLYSVGFTRRGLLGSSIDAQRVAEDIARQWNSETKHLRIES</sequence>
<dbReference type="OrthoDB" id="809660at2759"/>
<organism evidence="7 8">
    <name type="scientific">Populus tomentosa</name>
    <name type="common">Chinese white poplar</name>
    <dbReference type="NCBI Taxonomy" id="118781"/>
    <lineage>
        <taxon>Eukaryota</taxon>
        <taxon>Viridiplantae</taxon>
        <taxon>Streptophyta</taxon>
        <taxon>Embryophyta</taxon>
        <taxon>Tracheophyta</taxon>
        <taxon>Spermatophyta</taxon>
        <taxon>Magnoliopsida</taxon>
        <taxon>eudicotyledons</taxon>
        <taxon>Gunneridae</taxon>
        <taxon>Pentapetalae</taxon>
        <taxon>rosids</taxon>
        <taxon>fabids</taxon>
        <taxon>Malpighiales</taxon>
        <taxon>Salicaceae</taxon>
        <taxon>Saliceae</taxon>
        <taxon>Populus</taxon>
    </lineage>
</organism>
<dbReference type="GO" id="GO:0004497">
    <property type="term" value="F:monooxygenase activity"/>
    <property type="evidence" value="ECO:0007669"/>
    <property type="project" value="TreeGrafter"/>
</dbReference>
<accession>A0A8X8CL01</accession>
<evidence type="ECO:0000256" key="2">
    <source>
        <dbReference type="ARBA" id="ARBA00009183"/>
    </source>
</evidence>
<keyword evidence="4" id="KW-0274">FAD</keyword>
<evidence type="ECO:0000256" key="3">
    <source>
        <dbReference type="ARBA" id="ARBA00022630"/>
    </source>
</evidence>
<name>A0A8X8CL01_POPTO</name>
<comment type="cofactor">
    <cofactor evidence="1">
        <name>FAD</name>
        <dbReference type="ChEBI" id="CHEBI:57692"/>
    </cofactor>
</comment>
<evidence type="ECO:0000256" key="4">
    <source>
        <dbReference type="ARBA" id="ARBA00022827"/>
    </source>
</evidence>
<dbReference type="Proteomes" id="UP000886885">
    <property type="component" value="Chromosome 7D"/>
</dbReference>
<dbReference type="PANTHER" id="PTHR43539">
    <property type="entry name" value="FLAVIN-BINDING MONOOXYGENASE-LIKE PROTEIN (AFU_ORTHOLOGUE AFUA_4G09220)"/>
    <property type="match status" value="1"/>
</dbReference>
<reference evidence="7" key="1">
    <citation type="journal article" date="2020" name="bioRxiv">
        <title>Hybrid origin of Populus tomentosa Carr. identified through genome sequencing and phylogenomic analysis.</title>
        <authorList>
            <person name="An X."/>
            <person name="Gao K."/>
            <person name="Chen Z."/>
            <person name="Li J."/>
            <person name="Yang X."/>
            <person name="Yang X."/>
            <person name="Zhou J."/>
            <person name="Guo T."/>
            <person name="Zhao T."/>
            <person name="Huang S."/>
            <person name="Miao D."/>
            <person name="Khan W.U."/>
            <person name="Rao P."/>
            <person name="Ye M."/>
            <person name="Lei B."/>
            <person name="Liao W."/>
            <person name="Wang J."/>
            <person name="Ji L."/>
            <person name="Li Y."/>
            <person name="Guo B."/>
            <person name="Mustafa N.S."/>
            <person name="Li S."/>
            <person name="Yun Q."/>
            <person name="Keller S.R."/>
            <person name="Mao J."/>
            <person name="Zhang R."/>
            <person name="Strauss S.H."/>
        </authorList>
    </citation>
    <scope>NUCLEOTIDE SEQUENCE</scope>
    <source>
        <strain evidence="7">GM15</strain>
        <tissue evidence="7">Leaf</tissue>
    </source>
</reference>
<proteinExistence type="inferred from homology"/>
<dbReference type="AlphaFoldDB" id="A0A8X8CL01"/>
<evidence type="ECO:0000256" key="6">
    <source>
        <dbReference type="ARBA" id="ARBA00023002"/>
    </source>
</evidence>
<keyword evidence="8" id="KW-1185">Reference proteome</keyword>
<evidence type="ECO:0008006" key="9">
    <source>
        <dbReference type="Google" id="ProtNLM"/>
    </source>
</evidence>
<dbReference type="Pfam" id="PF13738">
    <property type="entry name" value="Pyr_redox_3"/>
    <property type="match status" value="1"/>
</dbReference>
<evidence type="ECO:0000313" key="8">
    <source>
        <dbReference type="Proteomes" id="UP000886885"/>
    </source>
</evidence>
<evidence type="ECO:0000256" key="1">
    <source>
        <dbReference type="ARBA" id="ARBA00001974"/>
    </source>
</evidence>
<keyword evidence="5" id="KW-0521">NADP</keyword>
<evidence type="ECO:0000313" key="7">
    <source>
        <dbReference type="EMBL" id="KAG6766836.1"/>
    </source>
</evidence>
<dbReference type="InterPro" id="IPR050982">
    <property type="entry name" value="Auxin_biosynth/cation_transpt"/>
</dbReference>
<evidence type="ECO:0000256" key="5">
    <source>
        <dbReference type="ARBA" id="ARBA00022857"/>
    </source>
</evidence>
<protein>
    <recommendedName>
        <fullName evidence="9">Flavin-containing monooxygenase</fullName>
    </recommendedName>
</protein>
<dbReference type="GO" id="GO:0050660">
    <property type="term" value="F:flavin adenine dinucleotide binding"/>
    <property type="evidence" value="ECO:0007669"/>
    <property type="project" value="TreeGrafter"/>
</dbReference>
<comment type="caution">
    <text evidence="7">The sequence shown here is derived from an EMBL/GenBank/DDBJ whole genome shotgun (WGS) entry which is preliminary data.</text>
</comment>
<comment type="similarity">
    <text evidence="2">Belongs to the FMO family.</text>
</comment>
<dbReference type="EMBL" id="JAAWWB010000014">
    <property type="protein sequence ID" value="KAG6766836.1"/>
    <property type="molecule type" value="Genomic_DNA"/>
</dbReference>
<keyword evidence="3" id="KW-0285">Flavoprotein</keyword>
<keyword evidence="6" id="KW-0560">Oxidoreductase</keyword>
<gene>
    <name evidence="7" type="ORF">POTOM_028011</name>
</gene>
<dbReference type="PANTHER" id="PTHR43539:SF56">
    <property type="entry name" value="EXPRESSED PROTEIN"/>
    <property type="match status" value="1"/>
</dbReference>